<proteinExistence type="predicted"/>
<accession>A0A918ZDX3</accession>
<evidence type="ECO:0000313" key="2">
    <source>
        <dbReference type="Proteomes" id="UP000603227"/>
    </source>
</evidence>
<reference evidence="1" key="2">
    <citation type="submission" date="2020-09" db="EMBL/GenBank/DDBJ databases">
        <authorList>
            <person name="Sun Q."/>
            <person name="Zhou Y."/>
        </authorList>
    </citation>
    <scope>NUCLEOTIDE SEQUENCE</scope>
    <source>
        <strain evidence="1">CGMCC 4.7403</strain>
    </source>
</reference>
<dbReference type="AlphaFoldDB" id="A0A918ZDX3"/>
<dbReference type="EMBL" id="BNAT01000029">
    <property type="protein sequence ID" value="GHE46131.1"/>
    <property type="molecule type" value="Genomic_DNA"/>
</dbReference>
<dbReference type="RefSeq" id="WP_189786175.1">
    <property type="nucleotide sequence ID" value="NZ_BNAT01000029.1"/>
</dbReference>
<dbReference type="Pfam" id="PF19136">
    <property type="entry name" value="DUF5819"/>
    <property type="match status" value="1"/>
</dbReference>
<name>A0A918ZDX3_9ACTN</name>
<comment type="caution">
    <text evidence="1">The sequence shown here is derived from an EMBL/GenBank/DDBJ whole genome shotgun (WGS) entry which is preliminary data.</text>
</comment>
<evidence type="ECO:0000313" key="1">
    <source>
        <dbReference type="EMBL" id="GHE46131.1"/>
    </source>
</evidence>
<dbReference type="Proteomes" id="UP000603227">
    <property type="component" value="Unassembled WGS sequence"/>
</dbReference>
<dbReference type="InterPro" id="IPR043857">
    <property type="entry name" value="DUF5819"/>
</dbReference>
<protein>
    <submittedName>
        <fullName evidence="1">Uncharacterized protein</fullName>
    </submittedName>
</protein>
<gene>
    <name evidence="1" type="ORF">GCM10017771_66850</name>
</gene>
<organism evidence="1 2">
    <name type="scientific">Streptomyces capitiformicae</name>
    <dbReference type="NCBI Taxonomy" id="2014920"/>
    <lineage>
        <taxon>Bacteria</taxon>
        <taxon>Bacillati</taxon>
        <taxon>Actinomycetota</taxon>
        <taxon>Actinomycetes</taxon>
        <taxon>Kitasatosporales</taxon>
        <taxon>Streptomycetaceae</taxon>
        <taxon>Streptomyces</taxon>
    </lineage>
</organism>
<sequence length="213" mass="24196">MTHTHRKARRAALLIGGALLGVHMLMSALSQAPLSPAKLRYYDTVAGYLDPYFTQNWMLFAPDPLMDDRGILSRAQCADGKTTAFYDVTTPFVEQVRNARFFPSRMSRIITASVQQFSNGDELLMRLRREARNDKKPVMPQLPHEKRSQAEAVAFVSRFALDHMSSACKGNPAKVQIRMYIHELPPWSKRNDSRAEGKVSVQDFPWQSVKGLR</sequence>
<keyword evidence="2" id="KW-1185">Reference proteome</keyword>
<reference evidence="1" key="1">
    <citation type="journal article" date="2014" name="Int. J. Syst. Evol. Microbiol.">
        <title>Complete genome sequence of Corynebacterium casei LMG S-19264T (=DSM 44701T), isolated from a smear-ripened cheese.</title>
        <authorList>
            <consortium name="US DOE Joint Genome Institute (JGI-PGF)"/>
            <person name="Walter F."/>
            <person name="Albersmeier A."/>
            <person name="Kalinowski J."/>
            <person name="Ruckert C."/>
        </authorList>
    </citation>
    <scope>NUCLEOTIDE SEQUENCE</scope>
    <source>
        <strain evidence="1">CGMCC 4.7403</strain>
    </source>
</reference>